<dbReference type="InterPro" id="IPR024983">
    <property type="entry name" value="CHAT_dom"/>
</dbReference>
<dbReference type="PANTHER" id="PTHR19959">
    <property type="entry name" value="KINESIN LIGHT CHAIN"/>
    <property type="match status" value="1"/>
</dbReference>
<keyword evidence="3" id="KW-1185">Reference proteome</keyword>
<name>A0A2J6SJY3_9HELO</name>
<dbReference type="OrthoDB" id="9991317at2759"/>
<dbReference type="STRING" id="1095630.A0A2J6SJY3"/>
<dbReference type="InParanoid" id="A0A2J6SJY3"/>
<protein>
    <recommendedName>
        <fullName evidence="1">CHAT domain-containing protein</fullName>
    </recommendedName>
</protein>
<dbReference type="Gene3D" id="1.25.40.10">
    <property type="entry name" value="Tetratricopeptide repeat domain"/>
    <property type="match status" value="2"/>
</dbReference>
<sequence length="1010" mass="109771">MEEDLLPPLIANGLEKVLANPAIKDYDVAENLSNHAIILKGEYEIYGESQLLETAVQLAHLAVEAMPDGHFNRMFPLNNLAAMLHLLFQRTHDTAVLADAARICKKIVDETPEDNGMWTGRASNLSVMYEAQYNVTGDTTYLKQGIELMRRVVGVTSEDHWERSGLLGNLANQLNSLFKRYRDLAVGGEAIQFAQQAVDCSRPGDPEAPEWLNSLGVTLHEYYKRSYEARVLELAIDACRKSVAKTPDTHVAIARRLDNLSELLRSSFLRTGELDAMVESARLAEQAVNSTPDVLAEKNDWKHNYATKLMLLAEVTDDISMMRTVVELFRECVQSTSEKDPDSPDHATQLNSLGWALGKIARKTGDPAARMEAVRVLQTSVDATAEDHPSRGQWLMNLGNVVELPVHEANQDAASVPLGDADRALACYVESFESLHAPSVIRMAAARNVIRVLAGRELWERAGQVAESAMQLLPIICGRQATREDQQNSAIHVSGLAADTCSVFLKLGHAAKAIQWLEFGRGIVLGYMMDDKQEPEALSSLQQRHPALAARYDTLRLQAQAPINAQDPALIDVLRHQRWRAIQDMVSCLADIRKLDGYGNFLLEPDFDELVAQAVDGPIVVVNLTDIGSDAVIVTPNGADAIPLPKARAVQAPSLVQRAYTRFGAARTALASERDIYAEEDGDDGIGTSDEELMWLWHGCVKPVVSRMRENKLLGLRGDDGGDGDVLSRVWWIGSGVATALPFHAACRDTAHAVVTTSDGGGCTVESAADQMIPSYAPTIKSLGYSRSRAASCGVVGRAVKAHRVLVVAMPTTPGQRALKGADREADAIKDIFAPLSPCQVLRHPTAEQVLACIPGSTMVHFACHGSADLVDPLKSRFMLQKDGGGGPAADSLTFSMISAATVTHDSSWLAFLSACSTAAVRADRLKEESLHLASAFQVAGFVHIVAALWPADDDACTRLAALFYTHLTCPQGQSGYASPASALRRATLQLQSEYPNRPSIWAPFIHIGA</sequence>
<dbReference type="RefSeq" id="XP_024727969.1">
    <property type="nucleotide sequence ID" value="XM_024878668.1"/>
</dbReference>
<dbReference type="GeneID" id="36586745"/>
<evidence type="ECO:0000313" key="3">
    <source>
        <dbReference type="Proteomes" id="UP000235371"/>
    </source>
</evidence>
<gene>
    <name evidence="2" type="ORF">K444DRAFT_601279</name>
</gene>
<dbReference type="InterPro" id="IPR011990">
    <property type="entry name" value="TPR-like_helical_dom_sf"/>
</dbReference>
<evidence type="ECO:0000259" key="1">
    <source>
        <dbReference type="Pfam" id="PF12770"/>
    </source>
</evidence>
<proteinExistence type="predicted"/>
<dbReference type="Pfam" id="PF13374">
    <property type="entry name" value="TPR_10"/>
    <property type="match status" value="1"/>
</dbReference>
<reference evidence="2 3" key="1">
    <citation type="submission" date="2016-04" db="EMBL/GenBank/DDBJ databases">
        <title>A degradative enzymes factory behind the ericoid mycorrhizal symbiosis.</title>
        <authorList>
            <consortium name="DOE Joint Genome Institute"/>
            <person name="Martino E."/>
            <person name="Morin E."/>
            <person name="Grelet G."/>
            <person name="Kuo A."/>
            <person name="Kohler A."/>
            <person name="Daghino S."/>
            <person name="Barry K."/>
            <person name="Choi C."/>
            <person name="Cichocki N."/>
            <person name="Clum A."/>
            <person name="Copeland A."/>
            <person name="Hainaut M."/>
            <person name="Haridas S."/>
            <person name="Labutti K."/>
            <person name="Lindquist E."/>
            <person name="Lipzen A."/>
            <person name="Khouja H.-R."/>
            <person name="Murat C."/>
            <person name="Ohm R."/>
            <person name="Olson A."/>
            <person name="Spatafora J."/>
            <person name="Veneault-Fourrey C."/>
            <person name="Henrissat B."/>
            <person name="Grigoriev I."/>
            <person name="Martin F."/>
            <person name="Perotto S."/>
        </authorList>
    </citation>
    <scope>NUCLEOTIDE SEQUENCE [LARGE SCALE GENOMIC DNA]</scope>
    <source>
        <strain evidence="2 3">E</strain>
    </source>
</reference>
<organism evidence="2 3">
    <name type="scientific">Hyaloscypha bicolor E</name>
    <dbReference type="NCBI Taxonomy" id="1095630"/>
    <lineage>
        <taxon>Eukaryota</taxon>
        <taxon>Fungi</taxon>
        <taxon>Dikarya</taxon>
        <taxon>Ascomycota</taxon>
        <taxon>Pezizomycotina</taxon>
        <taxon>Leotiomycetes</taxon>
        <taxon>Helotiales</taxon>
        <taxon>Hyaloscyphaceae</taxon>
        <taxon>Hyaloscypha</taxon>
        <taxon>Hyaloscypha bicolor</taxon>
    </lineage>
</organism>
<evidence type="ECO:0000313" key="2">
    <source>
        <dbReference type="EMBL" id="PMD51065.1"/>
    </source>
</evidence>
<dbReference type="Proteomes" id="UP000235371">
    <property type="component" value="Unassembled WGS sequence"/>
</dbReference>
<dbReference type="Pfam" id="PF12770">
    <property type="entry name" value="CHAT"/>
    <property type="match status" value="1"/>
</dbReference>
<dbReference type="AlphaFoldDB" id="A0A2J6SJY3"/>
<feature type="domain" description="CHAT" evidence="1">
    <location>
        <begin position="693"/>
        <end position="1010"/>
    </location>
</feature>
<dbReference type="EMBL" id="KZ613912">
    <property type="protein sequence ID" value="PMD51065.1"/>
    <property type="molecule type" value="Genomic_DNA"/>
</dbReference>
<accession>A0A2J6SJY3</accession>
<dbReference type="PANTHER" id="PTHR19959:SF119">
    <property type="entry name" value="FUNGAL LIPASE-LIKE DOMAIN-CONTAINING PROTEIN"/>
    <property type="match status" value="1"/>
</dbReference>